<evidence type="ECO:0000313" key="2">
    <source>
        <dbReference type="Proteomes" id="UP000001191"/>
    </source>
</evidence>
<organism evidence="1 2">
    <name type="scientific">Nostoc punctiforme (strain ATCC 29133 / PCC 73102)</name>
    <dbReference type="NCBI Taxonomy" id="63737"/>
    <lineage>
        <taxon>Bacteria</taxon>
        <taxon>Bacillati</taxon>
        <taxon>Cyanobacteriota</taxon>
        <taxon>Cyanophyceae</taxon>
        <taxon>Nostocales</taxon>
        <taxon>Nostocaceae</taxon>
        <taxon>Nostoc</taxon>
    </lineage>
</organism>
<sequence length="161" mass="18715">MSTAIVIFTHEFEQIRQRKISPSSNFEQLTAKIRKLTHRVKQEWSNISVEDREELKEFAYDWLEPSAKGVFGLKSKIWSKIYLLFLVVTNQTEAFMSCIKALDTLVDTILDAVEHQDPSYQAVLSDTLEQLYSGTIQGKELKTEETRDWLRSISDRAIREV</sequence>
<dbReference type="KEGG" id="npu:Npun_R5846"/>
<reference evidence="2" key="1">
    <citation type="submission" date="2008-04" db="EMBL/GenBank/DDBJ databases">
        <title>Complete sequence of chromosome of Nostoc punctiforme ATCC 29133.</title>
        <authorList>
            <consortium name="US DOE Joint Genome Institute"/>
            <person name="Copeland A."/>
            <person name="Lucas S."/>
            <person name="Lapidus A."/>
            <person name="Glavina del Rio T."/>
            <person name="Dalin E."/>
            <person name="Tice H."/>
            <person name="Pitluck S."/>
            <person name="Chain P."/>
            <person name="Malfatti S."/>
            <person name="Shin M."/>
            <person name="Vergez L."/>
            <person name="Schmutz J."/>
            <person name="Larimer F."/>
            <person name="Land M."/>
            <person name="Hauser L."/>
            <person name="Kyrpides N."/>
            <person name="Kim E."/>
            <person name="Meeks J.C."/>
            <person name="Elhai J."/>
            <person name="Campbell E.L."/>
            <person name="Thiel T."/>
            <person name="Longmire J."/>
            <person name="Potts M."/>
            <person name="Atlas R."/>
        </authorList>
    </citation>
    <scope>NUCLEOTIDE SEQUENCE [LARGE SCALE GENOMIC DNA]</scope>
    <source>
        <strain evidence="2">ATCC 29133 / PCC 73102</strain>
    </source>
</reference>
<reference evidence="1 2" key="2">
    <citation type="journal article" date="2013" name="Plant Physiol.">
        <title>A Nostoc punctiforme Sugar Transporter Necessary to Establish a Cyanobacterium-Plant Symbiosis.</title>
        <authorList>
            <person name="Ekman M."/>
            <person name="Picossi S."/>
            <person name="Campbell E.L."/>
            <person name="Meeks J.C."/>
            <person name="Flores E."/>
        </authorList>
    </citation>
    <scope>NUCLEOTIDE SEQUENCE [LARGE SCALE GENOMIC DNA]</scope>
    <source>
        <strain evidence="2">ATCC 29133 / PCC 73102</strain>
    </source>
</reference>
<proteinExistence type="predicted"/>
<dbReference type="EMBL" id="CP001037">
    <property type="protein sequence ID" value="ACC84144.1"/>
    <property type="molecule type" value="Genomic_DNA"/>
</dbReference>
<accession>B2JA69</accession>
<dbReference type="EnsemblBacteria" id="ACC84144">
    <property type="protein sequence ID" value="ACC84144"/>
    <property type="gene ID" value="Npun_R5846"/>
</dbReference>
<keyword evidence="2" id="KW-1185">Reference proteome</keyword>
<dbReference type="RefSeq" id="WP_012412087.1">
    <property type="nucleotide sequence ID" value="NC_010628.1"/>
</dbReference>
<dbReference type="HOGENOM" id="CLU_1641992_0_0_3"/>
<dbReference type="Proteomes" id="UP000001191">
    <property type="component" value="Chromosome"/>
</dbReference>
<dbReference type="OrthoDB" id="490761at2"/>
<gene>
    <name evidence="1" type="ordered locus">Npun_R5846</name>
</gene>
<protein>
    <submittedName>
        <fullName evidence="1">Uncharacterized protein</fullName>
    </submittedName>
</protein>
<dbReference type="eggNOG" id="ENOG502ZM9M">
    <property type="taxonomic scope" value="Bacteria"/>
</dbReference>
<evidence type="ECO:0000313" key="1">
    <source>
        <dbReference type="EMBL" id="ACC84144.1"/>
    </source>
</evidence>
<dbReference type="AlphaFoldDB" id="B2JA69"/>
<name>B2JA69_NOSP7</name>